<accession>A0A1I4A9Y5</accession>
<sequence length="116" mass="12779">MTSRLGPFALCPACQKRNSGLLHAQHPQRHITAHGQAACVDAGLAGLLPELWAVCETISSCQGEDGWAYITPTPETRQATAGWFSTRDLRHYWGERGRLYFELRAAQQAAHPLPPT</sequence>
<dbReference type="AlphaFoldDB" id="A0A1I4A9Y5"/>
<keyword evidence="2" id="KW-1185">Reference proteome</keyword>
<dbReference type="OrthoDB" id="3691739at2"/>
<organism evidence="1 2">
    <name type="scientific">Amycolatopsis sacchari</name>
    <dbReference type="NCBI Taxonomy" id="115433"/>
    <lineage>
        <taxon>Bacteria</taxon>
        <taxon>Bacillati</taxon>
        <taxon>Actinomycetota</taxon>
        <taxon>Actinomycetes</taxon>
        <taxon>Pseudonocardiales</taxon>
        <taxon>Pseudonocardiaceae</taxon>
        <taxon>Amycolatopsis</taxon>
    </lineage>
</organism>
<protein>
    <submittedName>
        <fullName evidence="1">Uncharacterized protein</fullName>
    </submittedName>
</protein>
<name>A0A1I4A9Y5_9PSEU</name>
<evidence type="ECO:0000313" key="1">
    <source>
        <dbReference type="EMBL" id="SFK53124.1"/>
    </source>
</evidence>
<dbReference type="EMBL" id="FORP01000023">
    <property type="protein sequence ID" value="SFK53124.1"/>
    <property type="molecule type" value="Genomic_DNA"/>
</dbReference>
<proteinExistence type="predicted"/>
<gene>
    <name evidence="1" type="ORF">SAMN05421835_12387</name>
</gene>
<dbReference type="RefSeq" id="WP_091514026.1">
    <property type="nucleotide sequence ID" value="NZ_CBDQZW010000062.1"/>
</dbReference>
<dbReference type="Proteomes" id="UP000199025">
    <property type="component" value="Unassembled WGS sequence"/>
</dbReference>
<reference evidence="1 2" key="1">
    <citation type="submission" date="2016-10" db="EMBL/GenBank/DDBJ databases">
        <authorList>
            <person name="de Groot N.N."/>
        </authorList>
    </citation>
    <scope>NUCLEOTIDE SEQUENCE [LARGE SCALE GENOMIC DNA]</scope>
    <source>
        <strain evidence="1 2">DSM 44468</strain>
    </source>
</reference>
<dbReference type="STRING" id="115433.SAMN05421835_12387"/>
<evidence type="ECO:0000313" key="2">
    <source>
        <dbReference type="Proteomes" id="UP000199025"/>
    </source>
</evidence>